<name>A0AAD6CBB8_9EURO</name>
<dbReference type="AlphaFoldDB" id="A0AAD6CBB8"/>
<dbReference type="RefSeq" id="XP_056769014.1">
    <property type="nucleotide sequence ID" value="XM_056904907.1"/>
</dbReference>
<dbReference type="Pfam" id="PF00144">
    <property type="entry name" value="Beta-lactamase"/>
    <property type="match status" value="1"/>
</dbReference>
<feature type="domain" description="Peptidase S12 Pab87-related C-terminal" evidence="3">
    <location>
        <begin position="409"/>
        <end position="511"/>
    </location>
</feature>
<dbReference type="InterPro" id="IPR021860">
    <property type="entry name" value="Peptidase_S12_Pab87-rel_C"/>
</dbReference>
<evidence type="ECO:0000259" key="3">
    <source>
        <dbReference type="Pfam" id="PF11954"/>
    </source>
</evidence>
<dbReference type="Gene3D" id="3.40.710.10">
    <property type="entry name" value="DD-peptidase/beta-lactamase superfamily"/>
    <property type="match status" value="1"/>
</dbReference>
<keyword evidence="5" id="KW-1185">Reference proteome</keyword>
<dbReference type="GeneID" id="81595150"/>
<protein>
    <recommendedName>
        <fullName evidence="6">Beta-lactamase-related domain-containing protein</fullName>
    </recommendedName>
</protein>
<evidence type="ECO:0008006" key="6">
    <source>
        <dbReference type="Google" id="ProtNLM"/>
    </source>
</evidence>
<dbReference type="PANTHER" id="PTHR46825">
    <property type="entry name" value="D-ALANYL-D-ALANINE-CARBOXYPEPTIDASE/ENDOPEPTIDASE AMPH"/>
    <property type="match status" value="1"/>
</dbReference>
<dbReference type="Pfam" id="PF11954">
    <property type="entry name" value="DUF3471"/>
    <property type="match status" value="1"/>
</dbReference>
<dbReference type="SUPFAM" id="SSF56601">
    <property type="entry name" value="beta-lactamase/transpeptidase-like"/>
    <property type="match status" value="1"/>
</dbReference>
<comment type="caution">
    <text evidence="4">The sequence shown here is derived from an EMBL/GenBank/DDBJ whole genome shotgun (WGS) entry which is preliminary data.</text>
</comment>
<dbReference type="InterPro" id="IPR050491">
    <property type="entry name" value="AmpC-like"/>
</dbReference>
<dbReference type="InterPro" id="IPR012338">
    <property type="entry name" value="Beta-lactam/transpept-like"/>
</dbReference>
<reference evidence="4" key="2">
    <citation type="journal article" date="2023" name="IMA Fungus">
        <title>Comparative genomic study of the Penicillium genus elucidates a diverse pangenome and 15 lateral gene transfer events.</title>
        <authorList>
            <person name="Petersen C."/>
            <person name="Sorensen T."/>
            <person name="Nielsen M.R."/>
            <person name="Sondergaard T.E."/>
            <person name="Sorensen J.L."/>
            <person name="Fitzpatrick D.A."/>
            <person name="Frisvad J.C."/>
            <person name="Nielsen K.L."/>
        </authorList>
    </citation>
    <scope>NUCLEOTIDE SEQUENCE</scope>
    <source>
        <strain evidence="4">IBT 16125</strain>
    </source>
</reference>
<evidence type="ECO:0000313" key="4">
    <source>
        <dbReference type="EMBL" id="KAJ5459972.1"/>
    </source>
</evidence>
<comment type="similarity">
    <text evidence="1">Belongs to the peptidase S12 family.</text>
</comment>
<dbReference type="PANTHER" id="PTHR46825:SF9">
    <property type="entry name" value="BETA-LACTAMASE-RELATED DOMAIN-CONTAINING PROTEIN"/>
    <property type="match status" value="1"/>
</dbReference>
<proteinExistence type="inferred from homology"/>
<dbReference type="EMBL" id="JAPVEA010000002">
    <property type="protein sequence ID" value="KAJ5459972.1"/>
    <property type="molecule type" value="Genomic_DNA"/>
</dbReference>
<reference evidence="4" key="1">
    <citation type="submission" date="2022-12" db="EMBL/GenBank/DDBJ databases">
        <authorList>
            <person name="Petersen C."/>
        </authorList>
    </citation>
    <scope>NUCLEOTIDE SEQUENCE</scope>
    <source>
        <strain evidence="4">IBT 16125</strain>
    </source>
</reference>
<feature type="domain" description="Beta-lactamase-related" evidence="2">
    <location>
        <begin position="12"/>
        <end position="342"/>
    </location>
</feature>
<organism evidence="4 5">
    <name type="scientific">Penicillium daleae</name>
    <dbReference type="NCBI Taxonomy" id="63821"/>
    <lineage>
        <taxon>Eukaryota</taxon>
        <taxon>Fungi</taxon>
        <taxon>Dikarya</taxon>
        <taxon>Ascomycota</taxon>
        <taxon>Pezizomycotina</taxon>
        <taxon>Eurotiomycetes</taxon>
        <taxon>Eurotiomycetidae</taxon>
        <taxon>Eurotiales</taxon>
        <taxon>Aspergillaceae</taxon>
        <taxon>Penicillium</taxon>
    </lineage>
</organism>
<evidence type="ECO:0000256" key="1">
    <source>
        <dbReference type="ARBA" id="ARBA00038215"/>
    </source>
</evidence>
<accession>A0AAD6CBB8</accession>
<evidence type="ECO:0000313" key="5">
    <source>
        <dbReference type="Proteomes" id="UP001213681"/>
    </source>
</evidence>
<evidence type="ECO:0000259" key="2">
    <source>
        <dbReference type="Pfam" id="PF00144"/>
    </source>
</evidence>
<sequence>MSTAQSPLDAAFDALVEGGLEEWKIPGLSVAVVDNEDTFSKAYGFAEFPDKKMTTDALFLAASTTKAFTAAATSIAIEDSKGTASPIDWDTPISSIIPEDFVLSDDYATKHTTLEDALSHRSGFPGHLWPVNYGDKDATVRESVRSLRHMPLSAPPRTKFQYTNHMFVVMTHLLEQHTGKPLGSYLKEKIWGPLGMNETYFSTEEAKKLPSSAAKIVKGYTWIPEETGGHWFEEPEANWRPNTGGGANVSNVLDYSRWVRELIHRTGPLKGHDSLTKPRTLLFEDGDINLPAPYRGYALGWFVDHYRGQHLYSHSGGWPGYSTYVGFLPEKKFGFVLMGSSNSARYLLVRLAVHLMDKLLGPIDDPLHEEKMKEFYALHDKIKKRTLKYHPEDMDEIKRKIFPSLADPPVPHTFPLEKYVGTYRHSTGNWVPVVLGDDGNLGIDAAQGAISGYLTLTHASGEFFVAKMKSSNLAVMEPVAVEFYIDSSGVVKKIGLALEPALEGEKIWFERSES</sequence>
<dbReference type="InterPro" id="IPR001466">
    <property type="entry name" value="Beta-lactam-related"/>
</dbReference>
<gene>
    <name evidence="4" type="ORF">N7458_001524</name>
</gene>
<dbReference type="Proteomes" id="UP001213681">
    <property type="component" value="Unassembled WGS sequence"/>
</dbReference>